<accession>A0A542DEU0</accession>
<protein>
    <submittedName>
        <fullName evidence="2">Uncharacterized protein DUF397</fullName>
    </submittedName>
</protein>
<gene>
    <name evidence="2" type="ORF">FB471_1267</name>
</gene>
<dbReference type="OrthoDB" id="3430276at2"/>
<dbReference type="InterPro" id="IPR007278">
    <property type="entry name" value="DUF397"/>
</dbReference>
<organism evidence="2 3">
    <name type="scientific">Amycolatopsis cihanbeyliensis</name>
    <dbReference type="NCBI Taxonomy" id="1128664"/>
    <lineage>
        <taxon>Bacteria</taxon>
        <taxon>Bacillati</taxon>
        <taxon>Actinomycetota</taxon>
        <taxon>Actinomycetes</taxon>
        <taxon>Pseudonocardiales</taxon>
        <taxon>Pseudonocardiaceae</taxon>
        <taxon>Amycolatopsis</taxon>
    </lineage>
</organism>
<comment type="caution">
    <text evidence="2">The sequence shown here is derived from an EMBL/GenBank/DDBJ whole genome shotgun (WGS) entry which is preliminary data.</text>
</comment>
<evidence type="ECO:0000313" key="3">
    <source>
        <dbReference type="Proteomes" id="UP000320876"/>
    </source>
</evidence>
<reference evidence="2 3" key="1">
    <citation type="submission" date="2019-06" db="EMBL/GenBank/DDBJ databases">
        <title>Sequencing the genomes of 1000 actinobacteria strains.</title>
        <authorList>
            <person name="Klenk H.-P."/>
        </authorList>
    </citation>
    <scope>NUCLEOTIDE SEQUENCE [LARGE SCALE GENOMIC DNA]</scope>
    <source>
        <strain evidence="2 3">DSM 45679</strain>
    </source>
</reference>
<dbReference type="Proteomes" id="UP000320876">
    <property type="component" value="Unassembled WGS sequence"/>
</dbReference>
<sequence length="74" mass="8115">MSASDFTNARWRKSTRSNGAGACVEVAYTEDAVGIRDSKQLGQGPNLVLSHSTWRSFVRLVMSSETIQTPLLEV</sequence>
<dbReference type="RefSeq" id="WP_141996396.1">
    <property type="nucleotide sequence ID" value="NZ_VFML01000001.1"/>
</dbReference>
<dbReference type="EMBL" id="VFML01000001">
    <property type="protein sequence ID" value="TQJ01576.1"/>
    <property type="molecule type" value="Genomic_DNA"/>
</dbReference>
<keyword evidence="3" id="KW-1185">Reference proteome</keyword>
<evidence type="ECO:0000313" key="2">
    <source>
        <dbReference type="EMBL" id="TQJ01576.1"/>
    </source>
</evidence>
<dbReference type="Pfam" id="PF04149">
    <property type="entry name" value="DUF397"/>
    <property type="match status" value="1"/>
</dbReference>
<evidence type="ECO:0000259" key="1">
    <source>
        <dbReference type="Pfam" id="PF04149"/>
    </source>
</evidence>
<name>A0A542DEU0_AMYCI</name>
<proteinExistence type="predicted"/>
<feature type="domain" description="DUF397" evidence="1">
    <location>
        <begin position="9"/>
        <end position="60"/>
    </location>
</feature>
<dbReference type="AlphaFoldDB" id="A0A542DEU0"/>